<dbReference type="InterPro" id="IPR036404">
    <property type="entry name" value="Jacalin-like_lectin_dom_sf"/>
</dbReference>
<dbReference type="Gene3D" id="2.100.10.30">
    <property type="entry name" value="Jacalin-like lectin domain"/>
    <property type="match status" value="1"/>
</dbReference>
<reference evidence="5" key="2">
    <citation type="submission" date="2025-08" db="UniProtKB">
        <authorList>
            <consortium name="RefSeq"/>
        </authorList>
    </citation>
    <scope>IDENTIFICATION</scope>
    <source>
        <tissue evidence="5">Leaf</tissue>
    </source>
</reference>
<feature type="domain" description="Jacalin-type lectin" evidence="3">
    <location>
        <begin position="5"/>
        <end position="142"/>
    </location>
</feature>
<sequence length="142" mass="15754">MAASLIKIGPAGRTSNNVWDDSGRTKITAIYLSYSYYGIRSLQFQYDEAGISVISPNCFGSHSGPKFTTVAFETNEYVTGISGIYHNSDGLTSLSIQTNRRTLGPFGNSTEHWFTTRFSYQFGPTNRFGGFYGSFLLGYYVL</sequence>
<evidence type="ECO:0000256" key="2">
    <source>
        <dbReference type="ARBA" id="ARBA00022734"/>
    </source>
</evidence>
<dbReference type="InterPro" id="IPR001229">
    <property type="entry name" value="Jacalin-like_lectin_dom"/>
</dbReference>
<gene>
    <name evidence="5" type="primary">LOC130469487</name>
</gene>
<accession>A0ABM3RGS7</accession>
<evidence type="ECO:0000313" key="4">
    <source>
        <dbReference type="Proteomes" id="UP000813463"/>
    </source>
</evidence>
<dbReference type="SUPFAM" id="SSF51101">
    <property type="entry name" value="Mannose-binding lectins"/>
    <property type="match status" value="1"/>
</dbReference>
<dbReference type="SMART" id="SM00915">
    <property type="entry name" value="Jacalin"/>
    <property type="match status" value="1"/>
</dbReference>
<dbReference type="PANTHER" id="PTHR47293">
    <property type="entry name" value="JACALIN-RELATED LECTIN 3"/>
    <property type="match status" value="1"/>
</dbReference>
<organism evidence="4 5">
    <name type="scientific">Spinacia oleracea</name>
    <name type="common">Spinach</name>
    <dbReference type="NCBI Taxonomy" id="3562"/>
    <lineage>
        <taxon>Eukaryota</taxon>
        <taxon>Viridiplantae</taxon>
        <taxon>Streptophyta</taxon>
        <taxon>Embryophyta</taxon>
        <taxon>Tracheophyta</taxon>
        <taxon>Spermatophyta</taxon>
        <taxon>Magnoliopsida</taxon>
        <taxon>eudicotyledons</taxon>
        <taxon>Gunneridae</taxon>
        <taxon>Pentapetalae</taxon>
        <taxon>Caryophyllales</taxon>
        <taxon>Chenopodiaceae</taxon>
        <taxon>Chenopodioideae</taxon>
        <taxon>Anserineae</taxon>
        <taxon>Spinacia</taxon>
    </lineage>
</organism>
<protein>
    <submittedName>
        <fullName evidence="5">Jacalin-related lectin 3-like</fullName>
    </submittedName>
</protein>
<evidence type="ECO:0000313" key="5">
    <source>
        <dbReference type="RefSeq" id="XP_056694806.1"/>
    </source>
</evidence>
<keyword evidence="2" id="KW-0430">Lectin</keyword>
<keyword evidence="4" id="KW-1185">Reference proteome</keyword>
<reference evidence="4" key="1">
    <citation type="journal article" date="2021" name="Nat. Commun.">
        <title>Genomic analyses provide insights into spinach domestication and the genetic basis of agronomic traits.</title>
        <authorList>
            <person name="Cai X."/>
            <person name="Sun X."/>
            <person name="Xu C."/>
            <person name="Sun H."/>
            <person name="Wang X."/>
            <person name="Ge C."/>
            <person name="Zhang Z."/>
            <person name="Wang Q."/>
            <person name="Fei Z."/>
            <person name="Jiao C."/>
            <person name="Wang Q."/>
        </authorList>
    </citation>
    <scope>NUCLEOTIDE SEQUENCE [LARGE SCALE GENOMIC DNA]</scope>
    <source>
        <strain evidence="4">cv. Varoflay</strain>
    </source>
</reference>
<dbReference type="PANTHER" id="PTHR47293:SF70">
    <property type="entry name" value="JACALIN-RELATED LECTIN 24-RELATED"/>
    <property type="match status" value="1"/>
</dbReference>
<dbReference type="PROSITE" id="PS51752">
    <property type="entry name" value="JACALIN_LECTIN"/>
    <property type="match status" value="1"/>
</dbReference>
<evidence type="ECO:0000256" key="1">
    <source>
        <dbReference type="ARBA" id="ARBA00006568"/>
    </source>
</evidence>
<dbReference type="Pfam" id="PF01419">
    <property type="entry name" value="Jacalin"/>
    <property type="match status" value="1"/>
</dbReference>
<dbReference type="GeneID" id="130469487"/>
<dbReference type="Proteomes" id="UP000813463">
    <property type="component" value="Chromosome 3"/>
</dbReference>
<proteinExistence type="inferred from homology"/>
<comment type="similarity">
    <text evidence="1">Belongs to the jacalin lectin family.</text>
</comment>
<dbReference type="RefSeq" id="XP_056694806.1">
    <property type="nucleotide sequence ID" value="XM_056838828.1"/>
</dbReference>
<name>A0ABM3RGS7_SPIOL</name>
<evidence type="ECO:0000259" key="3">
    <source>
        <dbReference type="PROSITE" id="PS51752"/>
    </source>
</evidence>